<proteinExistence type="predicted"/>
<dbReference type="Proteomes" id="UP000015176">
    <property type="component" value="Unassembled WGS sequence"/>
</dbReference>
<sequence>MEVIHSLGNVPKNNKTRKSDSLFGWEAKMINDKNRYRGSLLSQSILKEKVTRTVTKDEMLETVNLDYRRLIIIQLVSIAFGGMAICV</sequence>
<accession>A0AAD2WUG1</accession>
<protein>
    <submittedName>
        <fullName evidence="1">Uncharacterized protein</fullName>
    </submittedName>
</protein>
<comment type="caution">
    <text evidence="1">The sequence shown here is derived from an EMBL/GenBank/DDBJ whole genome shotgun (WGS) entry which is preliminary data.</text>
</comment>
<evidence type="ECO:0000313" key="2">
    <source>
        <dbReference type="Proteomes" id="UP000015176"/>
    </source>
</evidence>
<dbReference type="EMBL" id="ALSF01000081">
    <property type="protein sequence ID" value="EPU38282.1"/>
    <property type="molecule type" value="Genomic_DNA"/>
</dbReference>
<gene>
    <name evidence="1" type="ORF">SAG0164_01475</name>
</gene>
<dbReference type="AlphaFoldDB" id="A0AAD2WUG1"/>
<reference evidence="1 2" key="1">
    <citation type="submission" date="2012-07" db="EMBL/GenBank/DDBJ databases">
        <authorList>
            <person name="Moroni P."/>
            <person name="Richards V.P."/>
            <person name="Durkin S.A.S."/>
            <person name="Kim M."/>
            <person name="Pavinski Bitar P.D."/>
            <person name="Stanhope M.J."/>
            <person name="Town C.D."/>
            <person name="Zadoks R.N."/>
            <person name="Venter J.C."/>
        </authorList>
    </citation>
    <scope>NUCLEOTIDE SEQUENCE [LARGE SCALE GENOMIC DNA]</scope>
    <source>
        <strain evidence="1 2">MRI Z1-216</strain>
    </source>
</reference>
<name>A0AAD2WUG1_STRAG</name>
<evidence type="ECO:0000313" key="1">
    <source>
        <dbReference type="EMBL" id="EPU38282.1"/>
    </source>
</evidence>
<organism evidence="1 2">
    <name type="scientific">Streptococcus agalactiae MRI Z1-216</name>
    <dbReference type="NCBI Taxonomy" id="1154879"/>
    <lineage>
        <taxon>Bacteria</taxon>
        <taxon>Bacillati</taxon>
        <taxon>Bacillota</taxon>
        <taxon>Bacilli</taxon>
        <taxon>Lactobacillales</taxon>
        <taxon>Streptococcaceae</taxon>
        <taxon>Streptococcus</taxon>
    </lineage>
</organism>